<reference evidence="2 3" key="1">
    <citation type="submission" date="2015-10" db="EMBL/GenBank/DDBJ databases">
        <title>Transcriptomic analysis of a linuron degrading triple-species bacterial consortium.</title>
        <authorList>
            <person name="Albers P."/>
        </authorList>
    </citation>
    <scope>NUCLEOTIDE SEQUENCE [LARGE SCALE GENOMIC DNA]</scope>
    <source>
        <strain evidence="2 3">WDL6</strain>
    </source>
</reference>
<dbReference type="OrthoDB" id="7189469at2"/>
<organism evidence="2 3">
    <name type="scientific">Hyphomicrobium sulfonivorans</name>
    <dbReference type="NCBI Taxonomy" id="121290"/>
    <lineage>
        <taxon>Bacteria</taxon>
        <taxon>Pseudomonadati</taxon>
        <taxon>Pseudomonadota</taxon>
        <taxon>Alphaproteobacteria</taxon>
        <taxon>Hyphomicrobiales</taxon>
        <taxon>Hyphomicrobiaceae</taxon>
        <taxon>Hyphomicrobium</taxon>
    </lineage>
</organism>
<feature type="region of interest" description="Disordered" evidence="1">
    <location>
        <begin position="178"/>
        <end position="208"/>
    </location>
</feature>
<accession>A0A120CWG5</accession>
<dbReference type="Pfam" id="PF10691">
    <property type="entry name" value="DUF2497"/>
    <property type="match status" value="1"/>
</dbReference>
<dbReference type="Proteomes" id="UP000059074">
    <property type="component" value="Unassembled WGS sequence"/>
</dbReference>
<feature type="region of interest" description="Disordered" evidence="1">
    <location>
        <begin position="537"/>
        <end position="558"/>
    </location>
</feature>
<feature type="region of interest" description="Disordered" evidence="1">
    <location>
        <begin position="22"/>
        <end position="140"/>
    </location>
</feature>
<dbReference type="InterPro" id="IPR019632">
    <property type="entry name" value="DUF2497"/>
</dbReference>
<feature type="compositionally biased region" description="Low complexity" evidence="1">
    <location>
        <begin position="336"/>
        <end position="349"/>
    </location>
</feature>
<feature type="region of interest" description="Disordered" evidence="1">
    <location>
        <begin position="226"/>
        <end position="262"/>
    </location>
</feature>
<feature type="compositionally biased region" description="Low complexity" evidence="1">
    <location>
        <begin position="425"/>
        <end position="442"/>
    </location>
</feature>
<dbReference type="STRING" id="121290.APY04_1440"/>
<evidence type="ECO:0000256" key="1">
    <source>
        <dbReference type="SAM" id="MobiDB-lite"/>
    </source>
</evidence>
<evidence type="ECO:0000313" key="2">
    <source>
        <dbReference type="EMBL" id="KWT69357.1"/>
    </source>
</evidence>
<sequence length="686" mass="68354">MSKPQQAGEPSMDDILASIRRMISDDRPAAELDPQPDALQALGRASDDGFNAPGLNGGSHAPVSPGAFSPTLTAHDAQLPAGEGSPATFNSLADALKVAAAHSERRLSADRRLEPAALETPSAQAPSFAPSGPAPGKAEFAPPADVWAALTSGSTEQPPAETAPAPVARQLPEFPEARRAPGPFAAAPGVAPASAPPMKPAPKAPERPDLLGFDFGTIVTNRDGGARVTSPLPAMPSASAAVARQPSSVADNNAPKAPEATVTPVAEAAATIAAPPADLDPQAVAAPPVNAPTPVSAPGPVSVVPAPAIPVIAVPGSVPATPVSVDAVATENHSKPAGAAAVAPPNATPVSQPVETPADATAPIKPVADTEKDRPLSAEAPALPPLAAPINGYPQTVPRPSFNRSLNGGGADPFRSSPEAVQPLSSSAPAEATPSEAKAETPIAGADARPAVDVPPIADAQPSISGRAGEPAVQPLAAAPLNGPLNSLSNGNAIGGGVVAPFPRLLQPREVAPFQPPLTSKGGGWPGRLVDDEAAAAGADDAPVGKATSPGIAQAPAPASPSIAHAASAVSVADALGDAAQAKADALLDAVVDLVQQQPGALSVLTSGASFIGGVDGPRPGLPALSEPHLLASSPAPQKLDRAAAELLRPMLRQWLAENMPRIVEEALRSELNEQLSSSRSTPDKK</sequence>
<dbReference type="EMBL" id="LMTR01000045">
    <property type="protein sequence ID" value="KWT69357.1"/>
    <property type="molecule type" value="Genomic_DNA"/>
</dbReference>
<feature type="region of interest" description="Disordered" evidence="1">
    <location>
        <begin position="381"/>
        <end position="455"/>
    </location>
</feature>
<feature type="compositionally biased region" description="Low complexity" evidence="1">
    <location>
        <begin position="230"/>
        <end position="243"/>
    </location>
</feature>
<feature type="compositionally biased region" description="Basic and acidic residues" evidence="1">
    <location>
        <begin position="102"/>
        <end position="114"/>
    </location>
</feature>
<keyword evidence="3" id="KW-1185">Reference proteome</keyword>
<proteinExistence type="predicted"/>
<feature type="region of interest" description="Disordered" evidence="1">
    <location>
        <begin position="336"/>
        <end position="363"/>
    </location>
</feature>
<dbReference type="PATRIC" id="fig|121290.4.peg.2675"/>
<evidence type="ECO:0000313" key="3">
    <source>
        <dbReference type="Proteomes" id="UP000059074"/>
    </source>
</evidence>
<feature type="compositionally biased region" description="Low complexity" evidence="1">
    <location>
        <begin position="121"/>
        <end position="138"/>
    </location>
</feature>
<name>A0A120CWG5_HYPSL</name>
<dbReference type="AlphaFoldDB" id="A0A120CWG5"/>
<feature type="compositionally biased region" description="Pro residues" evidence="1">
    <location>
        <begin position="194"/>
        <end position="203"/>
    </location>
</feature>
<gene>
    <name evidence="2" type="ORF">APY04_1440</name>
</gene>
<evidence type="ECO:0008006" key="4">
    <source>
        <dbReference type="Google" id="ProtNLM"/>
    </source>
</evidence>
<feature type="compositionally biased region" description="Low complexity" evidence="1">
    <location>
        <begin position="180"/>
        <end position="193"/>
    </location>
</feature>
<protein>
    <recommendedName>
        <fullName evidence="4">DUF2497 domain-containing protein</fullName>
    </recommendedName>
</protein>
<feature type="compositionally biased region" description="Low complexity" evidence="1">
    <location>
        <begin position="549"/>
        <end position="558"/>
    </location>
</feature>
<dbReference type="RefSeq" id="WP_068461026.1">
    <property type="nucleotide sequence ID" value="NZ_LMTR01000045.1"/>
</dbReference>
<comment type="caution">
    <text evidence="2">The sequence shown here is derived from an EMBL/GenBank/DDBJ whole genome shotgun (WGS) entry which is preliminary data.</text>
</comment>